<accession>A0A1V4HQN9</accession>
<comment type="caution">
    <text evidence="1">The sequence shown here is derived from an EMBL/GenBank/DDBJ whole genome shotgun (WGS) entry which is preliminary data.</text>
</comment>
<dbReference type="AlphaFoldDB" id="A0A1V4HQN9"/>
<sequence>MIYSLNQVKVSFWLKYTQIRDEVVLLLNELDNYTLVFLEEEKEEIDVERKNNDFKKMISDLRSTLSEILME</sequence>
<evidence type="ECO:0000313" key="1">
    <source>
        <dbReference type="EMBL" id="OPH60455.1"/>
    </source>
</evidence>
<proteinExistence type="predicted"/>
<evidence type="ECO:0000313" key="2">
    <source>
        <dbReference type="Proteomes" id="UP000190626"/>
    </source>
</evidence>
<protein>
    <submittedName>
        <fullName evidence="1">Uncharacterized protein</fullName>
    </submittedName>
</protein>
<dbReference type="EMBL" id="MBTG01000004">
    <property type="protein sequence ID" value="OPH60455.1"/>
    <property type="molecule type" value="Genomic_DNA"/>
</dbReference>
<keyword evidence="2" id="KW-1185">Reference proteome</keyword>
<name>A0A1V4HQN9_9BACL</name>
<gene>
    <name evidence="1" type="ORF">BC351_18370</name>
</gene>
<organism evidence="1 2">
    <name type="scientific">Paenibacillus ferrarius</name>
    <dbReference type="NCBI Taxonomy" id="1469647"/>
    <lineage>
        <taxon>Bacteria</taxon>
        <taxon>Bacillati</taxon>
        <taxon>Bacillota</taxon>
        <taxon>Bacilli</taxon>
        <taxon>Bacillales</taxon>
        <taxon>Paenibacillaceae</taxon>
        <taxon>Paenibacillus</taxon>
    </lineage>
</organism>
<reference evidence="2" key="1">
    <citation type="submission" date="2016-07" db="EMBL/GenBank/DDBJ databases">
        <authorList>
            <person name="Florea S."/>
            <person name="Webb J.S."/>
            <person name="Jaromczyk J."/>
            <person name="Schardl C.L."/>
        </authorList>
    </citation>
    <scope>NUCLEOTIDE SEQUENCE [LARGE SCALE GENOMIC DNA]</scope>
    <source>
        <strain evidence="2">CY1</strain>
    </source>
</reference>
<dbReference type="Proteomes" id="UP000190626">
    <property type="component" value="Unassembled WGS sequence"/>
</dbReference>